<evidence type="ECO:0000313" key="3">
    <source>
        <dbReference type="Proteomes" id="UP000602510"/>
    </source>
</evidence>
<sequence>MGNWDLSRIPSLGRQSGGRDRQQLWDRLLYSSGAGSQGAHVVLACRNAERAQAAVRAIKAELEPDPSPWNFCCWI</sequence>
<proteinExistence type="predicted"/>
<dbReference type="EMBL" id="WSZM01000671">
    <property type="protein sequence ID" value="KAF4030542.1"/>
    <property type="molecule type" value="Genomic_DNA"/>
</dbReference>
<dbReference type="Proteomes" id="UP000602510">
    <property type="component" value="Unassembled WGS sequence"/>
</dbReference>
<protein>
    <submittedName>
        <fullName evidence="2">Uncharacterized protein</fullName>
    </submittedName>
</protein>
<organism evidence="2 3">
    <name type="scientific">Phytophthora infestans</name>
    <name type="common">Potato late blight agent</name>
    <name type="synonym">Botrytis infestans</name>
    <dbReference type="NCBI Taxonomy" id="4787"/>
    <lineage>
        <taxon>Eukaryota</taxon>
        <taxon>Sar</taxon>
        <taxon>Stramenopiles</taxon>
        <taxon>Oomycota</taxon>
        <taxon>Peronosporomycetes</taxon>
        <taxon>Peronosporales</taxon>
        <taxon>Peronosporaceae</taxon>
        <taxon>Phytophthora</taxon>
    </lineage>
</organism>
<name>A0A833S8P9_PHYIN</name>
<evidence type="ECO:0000256" key="1">
    <source>
        <dbReference type="SAM" id="MobiDB-lite"/>
    </source>
</evidence>
<reference evidence="2" key="1">
    <citation type="submission" date="2020-04" db="EMBL/GenBank/DDBJ databases">
        <title>Hybrid Assembly of Korean Phytophthora infestans isolates.</title>
        <authorList>
            <person name="Prokchorchik M."/>
            <person name="Lee Y."/>
            <person name="Seo J."/>
            <person name="Cho J.-H."/>
            <person name="Park Y.-E."/>
            <person name="Jang D.-C."/>
            <person name="Im J.-S."/>
            <person name="Choi J.-G."/>
            <person name="Park H.-J."/>
            <person name="Lee G.-B."/>
            <person name="Lee Y.-G."/>
            <person name="Hong S.-Y."/>
            <person name="Cho K."/>
            <person name="Sohn K.H."/>
        </authorList>
    </citation>
    <scope>NUCLEOTIDE SEQUENCE</scope>
    <source>
        <strain evidence="2">KR_1_A1</strain>
    </source>
</reference>
<dbReference type="AlphaFoldDB" id="A0A833S8P9"/>
<keyword evidence="3" id="KW-1185">Reference proteome</keyword>
<comment type="caution">
    <text evidence="2">The sequence shown here is derived from an EMBL/GenBank/DDBJ whole genome shotgun (WGS) entry which is preliminary data.</text>
</comment>
<gene>
    <name evidence="2" type="ORF">GN244_ATG17673</name>
</gene>
<accession>A0A833S8P9</accession>
<feature type="region of interest" description="Disordered" evidence="1">
    <location>
        <begin position="1"/>
        <end position="20"/>
    </location>
</feature>
<evidence type="ECO:0000313" key="2">
    <source>
        <dbReference type="EMBL" id="KAF4030542.1"/>
    </source>
</evidence>